<sequence length="92" mass="9850">MPPLASDISNNGSITLAPNLQLLTDISDNDIIQHPSNNVTRAWQSIPFDTSTPVQDVNPLEQVLPHFPGAYTNFITGPPMGVLINGNPAFGL</sequence>
<protein>
    <submittedName>
        <fullName evidence="1">Uncharacterized protein</fullName>
    </submittedName>
</protein>
<reference evidence="1 2" key="1">
    <citation type="journal article" date="2012" name="Appl. Environ. Microbiol.">
        <title>Short-read sequencing for genomic analysis of the brown rot fungus Fibroporia radiculosa.</title>
        <authorList>
            <person name="Tang J.D."/>
            <person name="Perkins A.D."/>
            <person name="Sonstegard T.S."/>
            <person name="Schroeder S.G."/>
            <person name="Burgess S.C."/>
            <person name="Diehl S.V."/>
        </authorList>
    </citation>
    <scope>NUCLEOTIDE SEQUENCE [LARGE SCALE GENOMIC DNA]</scope>
    <source>
        <strain evidence="1 2">TFFH 294</strain>
    </source>
</reference>
<organism evidence="1 2">
    <name type="scientific">Fibroporia radiculosa</name>
    <dbReference type="NCBI Taxonomy" id="599839"/>
    <lineage>
        <taxon>Eukaryota</taxon>
        <taxon>Fungi</taxon>
        <taxon>Dikarya</taxon>
        <taxon>Basidiomycota</taxon>
        <taxon>Agaricomycotina</taxon>
        <taxon>Agaricomycetes</taxon>
        <taxon>Polyporales</taxon>
        <taxon>Fibroporiaceae</taxon>
        <taxon>Fibroporia</taxon>
    </lineage>
</organism>
<evidence type="ECO:0000313" key="1">
    <source>
        <dbReference type="EMBL" id="CCM07004.1"/>
    </source>
</evidence>
<dbReference type="EMBL" id="HE797606">
    <property type="protein sequence ID" value="CCM07004.1"/>
    <property type="molecule type" value="Genomic_DNA"/>
</dbReference>
<dbReference type="GeneID" id="24101904"/>
<dbReference type="InParanoid" id="J7S6A8"/>
<proteinExistence type="predicted"/>
<dbReference type="HOGENOM" id="CLU_2158417_0_0_1"/>
<dbReference type="Proteomes" id="UP000006352">
    <property type="component" value="Unassembled WGS sequence"/>
</dbReference>
<dbReference type="RefSeq" id="XP_012177025.1">
    <property type="nucleotide sequence ID" value="XM_012321635.1"/>
</dbReference>
<accession>J7S6A8</accession>
<keyword evidence="2" id="KW-1185">Reference proteome</keyword>
<dbReference type="AlphaFoldDB" id="J7S6A8"/>
<gene>
    <name evidence="1" type="ORF">FIBRA_09322</name>
</gene>
<evidence type="ECO:0000313" key="2">
    <source>
        <dbReference type="Proteomes" id="UP000006352"/>
    </source>
</evidence>
<name>J7S6A8_9APHY</name>